<dbReference type="RefSeq" id="WP_074839713.1">
    <property type="nucleotide sequence ID" value="NZ_CP047056.1"/>
</dbReference>
<evidence type="ECO:0000259" key="3">
    <source>
        <dbReference type="Pfam" id="PF03787"/>
    </source>
</evidence>
<dbReference type="EMBL" id="FOSF01000009">
    <property type="protein sequence ID" value="SFJ95251.1"/>
    <property type="molecule type" value="Genomic_DNA"/>
</dbReference>
<evidence type="ECO:0000256" key="1">
    <source>
        <dbReference type="ARBA" id="ARBA00023118"/>
    </source>
</evidence>
<keyword evidence="5" id="KW-1185">Reference proteome</keyword>
<evidence type="ECO:0000313" key="4">
    <source>
        <dbReference type="EMBL" id="SFJ95251.1"/>
    </source>
</evidence>
<accession>A0A662Z823</accession>
<keyword evidence="1" id="KW-0051">Antiviral defense</keyword>
<name>A0A662Z823_9GAMM</name>
<dbReference type="NCBIfam" id="TIGR03986">
    <property type="entry name" value="TIGR03986 family CRISPR-associated RAMP protein"/>
    <property type="match status" value="1"/>
</dbReference>
<sequence length="573" mass="65403">MGYINNKGHGGYQRNGNPARDVDDKIATAPYNFVSLPYEGDDPKTYKTLSTKAVSDEGKDLYSGTITCTLKALTPIMVAGPSDRNEKNGVRKFLEVDNKKIIQGSSIKGMFRSYIEAFSCSVMHPVIDSYIYWRNVTGKGKGAGVYKDSFEEEPTGGFLKKIGARYKFYKAEDITRIPEHDKEAYCTGRMFRKNKGYYFGEPYGEGEFLDDEIVNRFLNEVNSNNEQKKIWSREQNKLNNNGYARVFCIYYKDGERKGQVKELGVARYLRIPYPQTPAQMAGEFKSDDFCAQLFGYVDGKNKNQKAKKGKLSFSECRLNNAKELGTKSLILGGPHPTCVQHYVDQWVDEGDVPSKYKKKNDADQLEAYQKGNALRGRKFYWHRKTQLQNTNTENKDVVTNFIPVDKGAEGTFRITLNSVNEFELGAILELLNLPDNSACKIGMAKPYGYGSVKITVQKYDLQKDSSRYNSISQRLSNTDNSISEKDRDNLIDNFEKYVCDSIYLGESYSYEEIQSIVDLREMMLIQDGSCNRLENPDWAQRTAYMASPTDKNAQPSYRHKKILPYPDHVKEYK</sequence>
<dbReference type="AlphaFoldDB" id="A0A662Z823"/>
<evidence type="ECO:0000313" key="5">
    <source>
        <dbReference type="Proteomes" id="UP000243374"/>
    </source>
</evidence>
<feature type="domain" description="CRISPR type III-associated protein" evidence="3">
    <location>
        <begin position="69"/>
        <end position="453"/>
    </location>
</feature>
<feature type="region of interest" description="Disordered" evidence="2">
    <location>
        <begin position="1"/>
        <end position="21"/>
    </location>
</feature>
<evidence type="ECO:0000256" key="2">
    <source>
        <dbReference type="SAM" id="MobiDB-lite"/>
    </source>
</evidence>
<protein>
    <submittedName>
        <fullName evidence="4">CRISPR-associated protein</fullName>
    </submittedName>
</protein>
<dbReference type="InterPro" id="IPR023825">
    <property type="entry name" value="CRISPR-assoc_RAMP_BGP1436"/>
</dbReference>
<gene>
    <name evidence="4" type="ORF">SAMN04487865_100947</name>
</gene>
<organism evidence="4 5">
    <name type="scientific">Succinivibrio dextrinosolvens</name>
    <dbReference type="NCBI Taxonomy" id="83771"/>
    <lineage>
        <taxon>Bacteria</taxon>
        <taxon>Pseudomonadati</taxon>
        <taxon>Pseudomonadota</taxon>
        <taxon>Gammaproteobacteria</taxon>
        <taxon>Aeromonadales</taxon>
        <taxon>Succinivibrionaceae</taxon>
        <taxon>Succinivibrio</taxon>
    </lineage>
</organism>
<reference evidence="4 5" key="1">
    <citation type="submission" date="2016-10" db="EMBL/GenBank/DDBJ databases">
        <authorList>
            <person name="Varghese N."/>
            <person name="Submissions S."/>
        </authorList>
    </citation>
    <scope>NUCLEOTIDE SEQUENCE [LARGE SCALE GENOMIC DNA]</scope>
    <source>
        <strain evidence="4 5">22B</strain>
    </source>
</reference>
<dbReference type="GO" id="GO:0051607">
    <property type="term" value="P:defense response to virus"/>
    <property type="evidence" value="ECO:0007669"/>
    <property type="project" value="UniProtKB-KW"/>
</dbReference>
<dbReference type="Proteomes" id="UP000243374">
    <property type="component" value="Unassembled WGS sequence"/>
</dbReference>
<proteinExistence type="predicted"/>
<dbReference type="Pfam" id="PF03787">
    <property type="entry name" value="RAMPs"/>
    <property type="match status" value="1"/>
</dbReference>
<dbReference type="InterPro" id="IPR005537">
    <property type="entry name" value="RAMP_III_fam"/>
</dbReference>